<dbReference type="GO" id="GO:0043565">
    <property type="term" value="F:sequence-specific DNA binding"/>
    <property type="evidence" value="ECO:0007669"/>
    <property type="project" value="InterPro"/>
</dbReference>
<dbReference type="InterPro" id="IPR009057">
    <property type="entry name" value="Homeodomain-like_sf"/>
</dbReference>
<dbReference type="RefSeq" id="WP_042535457.1">
    <property type="nucleotide sequence ID" value="NZ_CAXOIH010000019.1"/>
</dbReference>
<proteinExistence type="predicted"/>
<dbReference type="Proteomes" id="UP000040453">
    <property type="component" value="Unassembled WGS sequence"/>
</dbReference>
<dbReference type="InterPro" id="IPR027417">
    <property type="entry name" value="P-loop_NTPase"/>
</dbReference>
<dbReference type="SUPFAM" id="SSF52540">
    <property type="entry name" value="P-loop containing nucleoside triphosphate hydrolases"/>
    <property type="match status" value="1"/>
</dbReference>
<dbReference type="InterPro" id="IPR010524">
    <property type="entry name" value="Sig_transdc_resp-reg_PrpR_N"/>
</dbReference>
<dbReference type="Gene3D" id="1.10.8.60">
    <property type="match status" value="1"/>
</dbReference>
<dbReference type="Pfam" id="PF06506">
    <property type="entry name" value="PrpR_N"/>
    <property type="match status" value="1"/>
</dbReference>
<protein>
    <submittedName>
        <fullName evidence="6">Transcriptional regulatory protein ZraR</fullName>
    </submittedName>
</protein>
<dbReference type="PANTHER" id="PTHR32071:SF119">
    <property type="entry name" value="SIGMA L-DEPENDENT TRANSCRIPTIONAL REGULATOR YPLP-RELATED"/>
    <property type="match status" value="1"/>
</dbReference>
<feature type="domain" description="Sigma-54 factor interaction" evidence="5">
    <location>
        <begin position="308"/>
        <end position="513"/>
    </location>
</feature>
<dbReference type="Pfam" id="PF25601">
    <property type="entry name" value="AAA_lid_14"/>
    <property type="match status" value="1"/>
</dbReference>
<gene>
    <name evidence="6" type="primary">zraR_2</name>
    <name evidence="6" type="ORF">BN997_04503</name>
</gene>
<keyword evidence="7" id="KW-1185">Reference proteome</keyword>
<sequence>MIKVLVIVPYEGLLEMMKEVSQEVEDIELQVELGNLSEGVAIAKNAENEGYHVIVSRGGTASMIQEAVSIPVIDIQVSGYDVLRILTLVKGFSGKAAIVGFSNITQGAATISELLDLDIKTLTITRDSEVKEKLLELSKDGYEVVIGDVVTVQTAKQLGMTGVLITSGKEAVIDALEETRRSYRLFSRLQQNIAFMETILDSEEQAIGVFNQDNEVIYGNEQFYHEFHWLKLDNTDVKKLIQETTLANEKQVKTLSINNKLWEITTCPIQDATILFFKNAHSPQTITKSEHIDSNVIELHTFVARTPILGKSDVIHHVMDQIEHFGELDGPVWVSGEQGNGKELVVHSIYLKRQTADKPLITLHCDVITAEQWKDLMKESFFQKYANSIFFLKNIDKLKPYMQKELLQFLQNENNRNPQWLISSGDNMEKIIKNGTFHRELFQLLAQSHIHIPPLRERREDIEYLVHVFISDLHPKYGNEVVGIRNDALEQLIDYDWPGNVGQLKYVIEQLFLESQSYYIEKTEVDTVFKRVEQQAKQNDVLSYVDMSGTLEEIEKQVIIKVLEEEGMNQSRAAKRLGINRSTLWRKLK</sequence>
<dbReference type="Gene3D" id="1.10.10.60">
    <property type="entry name" value="Homeodomain-like"/>
    <property type="match status" value="1"/>
</dbReference>
<dbReference type="Pfam" id="PF02954">
    <property type="entry name" value="HTH_8"/>
    <property type="match status" value="1"/>
</dbReference>
<dbReference type="EMBL" id="CDGG01000001">
    <property type="protein sequence ID" value="CEI84552.1"/>
    <property type="molecule type" value="Genomic_DNA"/>
</dbReference>
<dbReference type="STRING" id="545501.BN997_04503"/>
<accession>A0A0A1MYU8</accession>
<dbReference type="AlphaFoldDB" id="A0A0A1MYU8"/>
<keyword evidence="3" id="KW-0805">Transcription regulation</keyword>
<dbReference type="SUPFAM" id="SSF159800">
    <property type="entry name" value="PrpR receptor domain-like"/>
    <property type="match status" value="1"/>
</dbReference>
<evidence type="ECO:0000256" key="2">
    <source>
        <dbReference type="ARBA" id="ARBA00022840"/>
    </source>
</evidence>
<evidence type="ECO:0000256" key="4">
    <source>
        <dbReference type="ARBA" id="ARBA00023163"/>
    </source>
</evidence>
<dbReference type="Gene3D" id="3.40.50.2300">
    <property type="match status" value="1"/>
</dbReference>
<evidence type="ECO:0000259" key="5">
    <source>
        <dbReference type="PROSITE" id="PS50045"/>
    </source>
</evidence>
<evidence type="ECO:0000313" key="7">
    <source>
        <dbReference type="Proteomes" id="UP000040453"/>
    </source>
</evidence>
<dbReference type="Gene3D" id="3.40.50.300">
    <property type="entry name" value="P-loop containing nucleotide triphosphate hydrolases"/>
    <property type="match status" value="1"/>
</dbReference>
<organism evidence="6 7">
    <name type="scientific">Oceanobacillus oncorhynchi</name>
    <dbReference type="NCBI Taxonomy" id="545501"/>
    <lineage>
        <taxon>Bacteria</taxon>
        <taxon>Bacillati</taxon>
        <taxon>Bacillota</taxon>
        <taxon>Bacilli</taxon>
        <taxon>Bacillales</taxon>
        <taxon>Bacillaceae</taxon>
        <taxon>Oceanobacillus</taxon>
    </lineage>
</organism>
<evidence type="ECO:0000256" key="1">
    <source>
        <dbReference type="ARBA" id="ARBA00022741"/>
    </source>
</evidence>
<keyword evidence="4" id="KW-0804">Transcription</keyword>
<dbReference type="OrthoDB" id="9771372at2"/>
<evidence type="ECO:0000256" key="3">
    <source>
        <dbReference type="ARBA" id="ARBA00023015"/>
    </source>
</evidence>
<dbReference type="InterPro" id="IPR002078">
    <property type="entry name" value="Sigma_54_int"/>
</dbReference>
<dbReference type="InterPro" id="IPR002197">
    <property type="entry name" value="HTH_Fis"/>
</dbReference>
<evidence type="ECO:0000313" key="6">
    <source>
        <dbReference type="EMBL" id="CEI84552.1"/>
    </source>
</evidence>
<dbReference type="PROSITE" id="PS50045">
    <property type="entry name" value="SIGMA54_INTERACT_4"/>
    <property type="match status" value="1"/>
</dbReference>
<name>A0A0A1MYU8_9BACI</name>
<dbReference type="PANTHER" id="PTHR32071">
    <property type="entry name" value="TRANSCRIPTIONAL REGULATORY PROTEIN"/>
    <property type="match status" value="1"/>
</dbReference>
<dbReference type="GO" id="GO:0006355">
    <property type="term" value="P:regulation of DNA-templated transcription"/>
    <property type="evidence" value="ECO:0007669"/>
    <property type="project" value="InterPro"/>
</dbReference>
<dbReference type="Pfam" id="PF14532">
    <property type="entry name" value="Sigma54_activ_2"/>
    <property type="match status" value="1"/>
</dbReference>
<keyword evidence="2" id="KW-0067">ATP-binding</keyword>
<reference evidence="6 7" key="1">
    <citation type="submission" date="2014-11" db="EMBL/GenBank/DDBJ databases">
        <authorList>
            <person name="Urmite Genomes Urmite Genomes"/>
        </authorList>
    </citation>
    <scope>NUCLEOTIDE SEQUENCE [LARGE SCALE GENOMIC DNA]</scope>
    <source>
        <strain evidence="6 7">Oc5</strain>
    </source>
</reference>
<dbReference type="GO" id="GO:0000156">
    <property type="term" value="F:phosphorelay response regulator activity"/>
    <property type="evidence" value="ECO:0007669"/>
    <property type="project" value="InterPro"/>
</dbReference>
<keyword evidence="1" id="KW-0547">Nucleotide-binding</keyword>
<dbReference type="SUPFAM" id="SSF46689">
    <property type="entry name" value="Homeodomain-like"/>
    <property type="match status" value="1"/>
</dbReference>
<dbReference type="PRINTS" id="PR01590">
    <property type="entry name" value="HTHFIS"/>
</dbReference>
<dbReference type="InterPro" id="IPR058031">
    <property type="entry name" value="AAA_lid_NorR"/>
</dbReference>
<dbReference type="Gene3D" id="3.40.50.10660">
    <property type="entry name" value="PrpR receptor domain-like"/>
    <property type="match status" value="1"/>
</dbReference>
<dbReference type="GO" id="GO:0005524">
    <property type="term" value="F:ATP binding"/>
    <property type="evidence" value="ECO:0007669"/>
    <property type="project" value="UniProtKB-KW"/>
</dbReference>